<sequence>MTAATQGTDPATTTWLDAWTRQEGAERATRAFVAAFGREPDGVWSAPGRVNLIGEHTDYNGGLCLPTALPHRTYVAFARRDDDAVRLASAQRPGDLWTASLGEIGPGTVDGWGAYPAGVAWALADRDGDGDRDRTRDGTPSGFDAAVDSCVPFGAGLSSSAALECAVAVALDDAWGLGLAADRRPELTRACMRAENEVVGAPTGGLDQSASLLCTPGHALLLDFAPDTPDDAFARPRTFEPEALGLTLLVIDTRAEHSLADGQYAERRRTCEDAARRLGVRTLREITPEGLDDALEALADVARRRVRHVVTEVARVEEFVAAADLAGSDQARTSDERATVGARLGALMAASHASLRDDYEVSCAELDTAVEAATAAGAVGARMTGGGFGGSAIALVPRGTEQAVADAVAQAFVDRGHGAPAFLLAPPSGPADRDV</sequence>
<keyword evidence="9" id="KW-0119">Carbohydrate metabolism</keyword>
<dbReference type="InterPro" id="IPR014721">
    <property type="entry name" value="Ribsml_uS5_D2-typ_fold_subgr"/>
</dbReference>
<organism evidence="14 15">
    <name type="scientific">Luteimicrobium subarcticum</name>
    <dbReference type="NCBI Taxonomy" id="620910"/>
    <lineage>
        <taxon>Bacteria</taxon>
        <taxon>Bacillati</taxon>
        <taxon>Actinomycetota</taxon>
        <taxon>Actinomycetes</taxon>
        <taxon>Micrococcales</taxon>
        <taxon>Luteimicrobium</taxon>
    </lineage>
</organism>
<dbReference type="Pfam" id="PF10509">
    <property type="entry name" value="GalKase_gal_bdg"/>
    <property type="match status" value="1"/>
</dbReference>
<dbReference type="PANTHER" id="PTHR10457">
    <property type="entry name" value="MEVALONATE KINASE/GALACTOKINASE"/>
    <property type="match status" value="1"/>
</dbReference>
<dbReference type="GO" id="GO:0005829">
    <property type="term" value="C:cytosol"/>
    <property type="evidence" value="ECO:0007669"/>
    <property type="project" value="TreeGrafter"/>
</dbReference>
<dbReference type="Pfam" id="PF00288">
    <property type="entry name" value="GHMP_kinases_N"/>
    <property type="match status" value="1"/>
</dbReference>
<dbReference type="Proteomes" id="UP000231586">
    <property type="component" value="Unassembled WGS sequence"/>
</dbReference>
<evidence type="ECO:0000259" key="11">
    <source>
        <dbReference type="Pfam" id="PF00288"/>
    </source>
</evidence>
<feature type="domain" description="GHMP kinase C-terminal" evidence="12">
    <location>
        <begin position="343"/>
        <end position="413"/>
    </location>
</feature>
<keyword evidence="7" id="KW-0460">Magnesium</keyword>
<dbReference type="PIRSF" id="PIRSF000530">
    <property type="entry name" value="Galactokinase"/>
    <property type="match status" value="1"/>
</dbReference>
<protein>
    <recommendedName>
        <fullName evidence="10">Galactokinase</fullName>
        <ecNumber evidence="10">2.7.1.6</ecNumber>
    </recommendedName>
</protein>
<dbReference type="GO" id="GO:0006012">
    <property type="term" value="P:galactose metabolic process"/>
    <property type="evidence" value="ECO:0007669"/>
    <property type="project" value="UniProtKB-UniRule"/>
</dbReference>
<dbReference type="Gene3D" id="3.30.70.890">
    <property type="entry name" value="GHMP kinase, C-terminal domain"/>
    <property type="match status" value="1"/>
</dbReference>
<dbReference type="PROSITE" id="PS00627">
    <property type="entry name" value="GHMP_KINASES_ATP"/>
    <property type="match status" value="1"/>
</dbReference>
<dbReference type="GO" id="GO:0004335">
    <property type="term" value="F:galactokinase activity"/>
    <property type="evidence" value="ECO:0007669"/>
    <property type="project" value="UniProtKB-UniRule"/>
</dbReference>
<dbReference type="EC" id="2.7.1.6" evidence="10"/>
<keyword evidence="15" id="KW-1185">Reference proteome</keyword>
<dbReference type="InterPro" id="IPR020568">
    <property type="entry name" value="Ribosomal_Su5_D2-typ_SF"/>
</dbReference>
<dbReference type="Gene3D" id="3.30.230.10">
    <property type="match status" value="1"/>
</dbReference>
<feature type="domain" description="Galactokinase N-terminal" evidence="13">
    <location>
        <begin position="31"/>
        <end position="79"/>
    </location>
</feature>
<dbReference type="SUPFAM" id="SSF54211">
    <property type="entry name" value="Ribosomal protein S5 domain 2-like"/>
    <property type="match status" value="1"/>
</dbReference>
<proteinExistence type="inferred from homology"/>
<dbReference type="InterPro" id="IPR013750">
    <property type="entry name" value="GHMP_kinase_C_dom"/>
</dbReference>
<evidence type="ECO:0000256" key="8">
    <source>
        <dbReference type="ARBA" id="ARBA00023144"/>
    </source>
</evidence>
<evidence type="ECO:0000256" key="6">
    <source>
        <dbReference type="ARBA" id="ARBA00022840"/>
    </source>
</evidence>
<dbReference type="PRINTS" id="PR00959">
    <property type="entry name" value="MEVGALKINASE"/>
</dbReference>
<evidence type="ECO:0000259" key="12">
    <source>
        <dbReference type="Pfam" id="PF08544"/>
    </source>
</evidence>
<dbReference type="EMBL" id="PGTZ01000006">
    <property type="protein sequence ID" value="PJI94771.1"/>
    <property type="molecule type" value="Genomic_DNA"/>
</dbReference>
<reference evidence="14 15" key="1">
    <citation type="submission" date="2017-11" db="EMBL/GenBank/DDBJ databases">
        <title>Genomic Encyclopedia of Archaeal and Bacterial Type Strains, Phase II (KMG-II): From Individual Species to Whole Genera.</title>
        <authorList>
            <person name="Goeker M."/>
        </authorList>
    </citation>
    <scope>NUCLEOTIDE SEQUENCE [LARGE SCALE GENOMIC DNA]</scope>
    <source>
        <strain evidence="14 15">DSM 22413</strain>
    </source>
</reference>
<dbReference type="InterPro" id="IPR019539">
    <property type="entry name" value="GalKase_N"/>
</dbReference>
<keyword evidence="3" id="KW-0479">Metal-binding</keyword>
<evidence type="ECO:0000256" key="3">
    <source>
        <dbReference type="ARBA" id="ARBA00022723"/>
    </source>
</evidence>
<dbReference type="InterPro" id="IPR036554">
    <property type="entry name" value="GHMP_kinase_C_sf"/>
</dbReference>
<evidence type="ECO:0000256" key="9">
    <source>
        <dbReference type="ARBA" id="ARBA00023277"/>
    </source>
</evidence>
<dbReference type="InterPro" id="IPR019741">
    <property type="entry name" value="Galactokinase_CS"/>
</dbReference>
<evidence type="ECO:0000313" key="15">
    <source>
        <dbReference type="Proteomes" id="UP000231586"/>
    </source>
</evidence>
<evidence type="ECO:0000256" key="10">
    <source>
        <dbReference type="NCBIfam" id="TIGR00131"/>
    </source>
</evidence>
<dbReference type="FunFam" id="3.30.70.890:FF:000001">
    <property type="entry name" value="Galactokinase"/>
    <property type="match status" value="1"/>
</dbReference>
<evidence type="ECO:0000259" key="13">
    <source>
        <dbReference type="Pfam" id="PF10509"/>
    </source>
</evidence>
<evidence type="ECO:0000256" key="1">
    <source>
        <dbReference type="ARBA" id="ARBA00006566"/>
    </source>
</evidence>
<dbReference type="InterPro" id="IPR006204">
    <property type="entry name" value="GHMP_kinase_N_dom"/>
</dbReference>
<keyword evidence="8" id="KW-0299">Galactose metabolism</keyword>
<dbReference type="PANTHER" id="PTHR10457:SF7">
    <property type="entry name" value="GALACTOKINASE-RELATED"/>
    <property type="match status" value="1"/>
</dbReference>
<dbReference type="PRINTS" id="PR00473">
    <property type="entry name" value="GALCTOKINASE"/>
</dbReference>
<accession>A0A2M8WV10</accession>
<dbReference type="GO" id="GO:0046872">
    <property type="term" value="F:metal ion binding"/>
    <property type="evidence" value="ECO:0007669"/>
    <property type="project" value="UniProtKB-KW"/>
</dbReference>
<dbReference type="InterPro" id="IPR000705">
    <property type="entry name" value="Galactokinase"/>
</dbReference>
<dbReference type="InterPro" id="IPR006206">
    <property type="entry name" value="Mevalonate/galactokinase"/>
</dbReference>
<keyword evidence="4" id="KW-0547">Nucleotide-binding</keyword>
<dbReference type="SUPFAM" id="SSF55060">
    <property type="entry name" value="GHMP Kinase, C-terminal domain"/>
    <property type="match status" value="1"/>
</dbReference>
<evidence type="ECO:0000256" key="4">
    <source>
        <dbReference type="ARBA" id="ARBA00022741"/>
    </source>
</evidence>
<dbReference type="GO" id="GO:0005524">
    <property type="term" value="F:ATP binding"/>
    <property type="evidence" value="ECO:0007669"/>
    <property type="project" value="UniProtKB-UniRule"/>
</dbReference>
<dbReference type="NCBIfam" id="TIGR00131">
    <property type="entry name" value="gal_kin"/>
    <property type="match status" value="1"/>
</dbReference>
<gene>
    <name evidence="14" type="ORF">CLV34_0618</name>
</gene>
<dbReference type="InterPro" id="IPR006203">
    <property type="entry name" value="GHMP_knse_ATP-bd_CS"/>
</dbReference>
<evidence type="ECO:0000256" key="5">
    <source>
        <dbReference type="ARBA" id="ARBA00022777"/>
    </source>
</evidence>
<keyword evidence="5 14" id="KW-0418">Kinase</keyword>
<evidence type="ECO:0000313" key="14">
    <source>
        <dbReference type="EMBL" id="PJI94771.1"/>
    </source>
</evidence>
<keyword evidence="6" id="KW-0067">ATP-binding</keyword>
<dbReference type="PROSITE" id="PS00106">
    <property type="entry name" value="GALACTOKINASE"/>
    <property type="match status" value="1"/>
</dbReference>
<evidence type="ECO:0000256" key="2">
    <source>
        <dbReference type="ARBA" id="ARBA00022679"/>
    </source>
</evidence>
<evidence type="ECO:0000256" key="7">
    <source>
        <dbReference type="ARBA" id="ARBA00022842"/>
    </source>
</evidence>
<keyword evidence="2" id="KW-0808">Transferase</keyword>
<feature type="domain" description="GHMP kinase N-terminal" evidence="11">
    <location>
        <begin position="120"/>
        <end position="213"/>
    </location>
</feature>
<comment type="similarity">
    <text evidence="1">Belongs to the GHMP kinase family. GalK subfamily.</text>
</comment>
<dbReference type="AlphaFoldDB" id="A0A2M8WV10"/>
<dbReference type="RefSeq" id="WP_100348733.1">
    <property type="nucleotide sequence ID" value="NZ_PGTZ01000006.1"/>
</dbReference>
<comment type="caution">
    <text evidence="14">The sequence shown here is derived from an EMBL/GenBank/DDBJ whole genome shotgun (WGS) entry which is preliminary data.</text>
</comment>
<name>A0A2M8WV10_9MICO</name>
<dbReference type="Pfam" id="PF08544">
    <property type="entry name" value="GHMP_kinases_C"/>
    <property type="match status" value="1"/>
</dbReference>
<dbReference type="OrthoDB" id="250531at2"/>